<sequence>MGDQLNAYLPNIQRFIDGMGSLGSPEEVHRELPDGCSLLAECASLAKADQESSQFLQTFLTEAEQGFRNYVLMARQSMIAYQQAGEAAAWEVTNRTKPGEGLKPFEGAATTPLGPSPLALPQVQPPGNLWPEIPAR</sequence>
<feature type="region of interest" description="Disordered" evidence="1">
    <location>
        <begin position="96"/>
        <end position="136"/>
    </location>
</feature>
<organism evidence="2 3">
    <name type="scientific">Amycolatopsis thailandensis</name>
    <dbReference type="NCBI Taxonomy" id="589330"/>
    <lineage>
        <taxon>Bacteria</taxon>
        <taxon>Bacillati</taxon>
        <taxon>Actinomycetota</taxon>
        <taxon>Actinomycetes</taxon>
        <taxon>Pseudonocardiales</taxon>
        <taxon>Pseudonocardiaceae</taxon>
        <taxon>Amycolatopsis</taxon>
    </lineage>
</organism>
<accession>A0A229SEZ4</accession>
<keyword evidence="3" id="KW-1185">Reference proteome</keyword>
<proteinExistence type="predicted"/>
<evidence type="ECO:0000313" key="2">
    <source>
        <dbReference type="EMBL" id="OXM57321.1"/>
    </source>
</evidence>
<comment type="caution">
    <text evidence="2">The sequence shown here is derived from an EMBL/GenBank/DDBJ whole genome shotgun (WGS) entry which is preliminary data.</text>
</comment>
<dbReference type="RefSeq" id="WP_093933302.1">
    <property type="nucleotide sequence ID" value="NZ_JBHUSO010000444.1"/>
</dbReference>
<protein>
    <recommendedName>
        <fullName evidence="4">PE domain-containing protein</fullName>
    </recommendedName>
</protein>
<dbReference type="EMBL" id="NMQT01000027">
    <property type="protein sequence ID" value="OXM57321.1"/>
    <property type="molecule type" value="Genomic_DNA"/>
</dbReference>
<dbReference type="AlphaFoldDB" id="A0A229SEZ4"/>
<evidence type="ECO:0000256" key="1">
    <source>
        <dbReference type="SAM" id="MobiDB-lite"/>
    </source>
</evidence>
<evidence type="ECO:0000313" key="3">
    <source>
        <dbReference type="Proteomes" id="UP000215223"/>
    </source>
</evidence>
<reference evidence="2 3" key="1">
    <citation type="submission" date="2017-07" db="EMBL/GenBank/DDBJ databases">
        <title>Amycolatopsis thailandensis Genome sequencing and assembly.</title>
        <authorList>
            <person name="Kaur N."/>
            <person name="Mayilraj S."/>
        </authorList>
    </citation>
    <scope>NUCLEOTIDE SEQUENCE [LARGE SCALE GENOMIC DNA]</scope>
    <source>
        <strain evidence="2 3">JCM 16380</strain>
    </source>
</reference>
<dbReference type="Proteomes" id="UP000215223">
    <property type="component" value="Unassembled WGS sequence"/>
</dbReference>
<gene>
    <name evidence="2" type="ORF">CFP71_08595</name>
</gene>
<dbReference type="OrthoDB" id="3628364at2"/>
<name>A0A229SEZ4_9PSEU</name>
<evidence type="ECO:0008006" key="4">
    <source>
        <dbReference type="Google" id="ProtNLM"/>
    </source>
</evidence>